<dbReference type="SUPFAM" id="SSF53850">
    <property type="entry name" value="Periplasmic binding protein-like II"/>
    <property type="match status" value="1"/>
</dbReference>
<gene>
    <name evidence="2" type="ORF">GXW71_20025</name>
</gene>
<dbReference type="InterPro" id="IPR042100">
    <property type="entry name" value="Bug_dom1"/>
</dbReference>
<evidence type="ECO:0000313" key="2">
    <source>
        <dbReference type="EMBL" id="MBR0666658.1"/>
    </source>
</evidence>
<dbReference type="PANTHER" id="PTHR42928">
    <property type="entry name" value="TRICARBOXYLATE-BINDING PROTEIN"/>
    <property type="match status" value="1"/>
</dbReference>
<protein>
    <submittedName>
        <fullName evidence="2">Tripartite tricarboxylate transporter substrate binding protein</fullName>
    </submittedName>
</protein>
<dbReference type="Proteomes" id="UP001196870">
    <property type="component" value="Unassembled WGS sequence"/>
</dbReference>
<dbReference type="Gene3D" id="3.40.190.10">
    <property type="entry name" value="Periplasmic binding protein-like II"/>
    <property type="match status" value="1"/>
</dbReference>
<dbReference type="InterPro" id="IPR005064">
    <property type="entry name" value="BUG"/>
</dbReference>
<reference evidence="3" key="1">
    <citation type="journal article" date="2021" name="Syst. Appl. Microbiol.">
        <title>Roseomonas hellenica sp. nov., isolated from roots of wild-growing Alkanna tinctoria.</title>
        <authorList>
            <person name="Rat A."/>
            <person name="Naranjo H.D."/>
            <person name="Lebbe L."/>
            <person name="Cnockaert M."/>
            <person name="Krigas N."/>
            <person name="Grigoriadou K."/>
            <person name="Maloupa E."/>
            <person name="Willems A."/>
        </authorList>
    </citation>
    <scope>NUCLEOTIDE SEQUENCE [LARGE SCALE GENOMIC DNA]</scope>
    <source>
        <strain evidence="3">LMG 31523</strain>
    </source>
</reference>
<keyword evidence="3" id="KW-1185">Reference proteome</keyword>
<name>A0ABS5F2A0_9PROT</name>
<evidence type="ECO:0000313" key="3">
    <source>
        <dbReference type="Proteomes" id="UP001196870"/>
    </source>
</evidence>
<organism evidence="2 3">
    <name type="scientific">Plastoroseomonas hellenica</name>
    <dbReference type="NCBI Taxonomy" id="2687306"/>
    <lineage>
        <taxon>Bacteria</taxon>
        <taxon>Pseudomonadati</taxon>
        <taxon>Pseudomonadota</taxon>
        <taxon>Alphaproteobacteria</taxon>
        <taxon>Acetobacterales</taxon>
        <taxon>Acetobacteraceae</taxon>
        <taxon>Plastoroseomonas</taxon>
    </lineage>
</organism>
<dbReference type="PANTHER" id="PTHR42928:SF5">
    <property type="entry name" value="BLR1237 PROTEIN"/>
    <property type="match status" value="1"/>
</dbReference>
<comment type="caution">
    <text evidence="2">The sequence shown here is derived from an EMBL/GenBank/DDBJ whole genome shotgun (WGS) entry which is preliminary data.</text>
</comment>
<evidence type="ECO:0000256" key="1">
    <source>
        <dbReference type="ARBA" id="ARBA00006987"/>
    </source>
</evidence>
<dbReference type="Gene3D" id="3.40.190.150">
    <property type="entry name" value="Bordetella uptake gene, domain 1"/>
    <property type="match status" value="1"/>
</dbReference>
<comment type="similarity">
    <text evidence="1">Belongs to the UPF0065 (bug) family.</text>
</comment>
<sequence>MLTRRHIAALTGAAIFGRAARAQPRWSPSRSIRILVGAVPGGGNDTTTRILAPKLQALLGQPIVVENRPGGAGNIAAEATINAPPDGHTLVMGTIASLVMNPIMTRLTSDMTTDLTPIGRSVEVLNVVVVPPDRPWRDLRSLIEAARARPDALAYGSSGIGSGGHLAGALLDHRAGIRTVHVPYRGGGQLISDIISGKVDYSAATAATVLPHIEAGRLRALAVPAAQRTAMLPEVPTVAEAADLPGYAIPNWYAVMGPRALPEPIIARLSEALTEALHDPGTVAALMRHGLEPSPSTPAELLRFMREETARWTPILREAGASGN</sequence>
<dbReference type="EMBL" id="JAAGBB010000025">
    <property type="protein sequence ID" value="MBR0666658.1"/>
    <property type="molecule type" value="Genomic_DNA"/>
</dbReference>
<dbReference type="PIRSF" id="PIRSF017082">
    <property type="entry name" value="YflP"/>
    <property type="match status" value="1"/>
</dbReference>
<dbReference type="RefSeq" id="WP_211854385.1">
    <property type="nucleotide sequence ID" value="NZ_JAAGBB010000025.1"/>
</dbReference>
<accession>A0ABS5F2A0</accession>
<proteinExistence type="inferred from homology"/>
<dbReference type="Pfam" id="PF03401">
    <property type="entry name" value="TctC"/>
    <property type="match status" value="1"/>
</dbReference>
<dbReference type="CDD" id="cd07012">
    <property type="entry name" value="PBP2_Bug_TTT"/>
    <property type="match status" value="1"/>
</dbReference>